<gene>
    <name evidence="1" type="ORF">DY000_02054116</name>
</gene>
<accession>A0ABQ7A809</accession>
<dbReference type="EMBL" id="QGKV02002055">
    <property type="protein sequence ID" value="KAF3493750.1"/>
    <property type="molecule type" value="Genomic_DNA"/>
</dbReference>
<proteinExistence type="predicted"/>
<dbReference type="Proteomes" id="UP000266723">
    <property type="component" value="Unassembled WGS sequence"/>
</dbReference>
<sequence length="84" mass="9907">MSLGIDLTSRNMYQQTELRSELRRKSYCCCFLCKNKLKMLHCRDSSDQSQRKGEMVDLIKIFQSGILSSFFTTSLDLQPFWQIK</sequence>
<protein>
    <submittedName>
        <fullName evidence="1">Uncharacterized protein</fullName>
    </submittedName>
</protein>
<organism evidence="1 2">
    <name type="scientific">Brassica cretica</name>
    <name type="common">Mustard</name>
    <dbReference type="NCBI Taxonomy" id="69181"/>
    <lineage>
        <taxon>Eukaryota</taxon>
        <taxon>Viridiplantae</taxon>
        <taxon>Streptophyta</taxon>
        <taxon>Embryophyta</taxon>
        <taxon>Tracheophyta</taxon>
        <taxon>Spermatophyta</taxon>
        <taxon>Magnoliopsida</taxon>
        <taxon>eudicotyledons</taxon>
        <taxon>Gunneridae</taxon>
        <taxon>Pentapetalae</taxon>
        <taxon>rosids</taxon>
        <taxon>malvids</taxon>
        <taxon>Brassicales</taxon>
        <taxon>Brassicaceae</taxon>
        <taxon>Brassiceae</taxon>
        <taxon>Brassica</taxon>
    </lineage>
</organism>
<keyword evidence="2" id="KW-1185">Reference proteome</keyword>
<reference evidence="1 2" key="1">
    <citation type="journal article" date="2020" name="BMC Genomics">
        <title>Intraspecific diversification of the crop wild relative Brassica cretica Lam. using demographic model selection.</title>
        <authorList>
            <person name="Kioukis A."/>
            <person name="Michalopoulou V.A."/>
            <person name="Briers L."/>
            <person name="Pirintsos S."/>
            <person name="Studholme D.J."/>
            <person name="Pavlidis P."/>
            <person name="Sarris P.F."/>
        </authorList>
    </citation>
    <scope>NUCLEOTIDE SEQUENCE [LARGE SCALE GENOMIC DNA]</scope>
    <source>
        <strain evidence="2">cv. PFS-1207/04</strain>
    </source>
</reference>
<evidence type="ECO:0000313" key="1">
    <source>
        <dbReference type="EMBL" id="KAF3493750.1"/>
    </source>
</evidence>
<comment type="caution">
    <text evidence="1">The sequence shown here is derived from an EMBL/GenBank/DDBJ whole genome shotgun (WGS) entry which is preliminary data.</text>
</comment>
<evidence type="ECO:0000313" key="2">
    <source>
        <dbReference type="Proteomes" id="UP000266723"/>
    </source>
</evidence>
<name>A0ABQ7A809_BRACR</name>